<evidence type="ECO:0000313" key="1">
    <source>
        <dbReference type="EMBL" id="OGF77501.1"/>
    </source>
</evidence>
<gene>
    <name evidence="1" type="ORF">A3F23_00815</name>
</gene>
<dbReference type="AlphaFoldDB" id="A0A1F5WQG6"/>
<name>A0A1F5WQG6_9BACT</name>
<proteinExistence type="predicted"/>
<protein>
    <recommendedName>
        <fullName evidence="3">DUF2283 domain-containing protein</fullName>
    </recommendedName>
</protein>
<sequence>MNKKKIKIEYDKGSRVLSVEMGKVKSVDSDIQGNVVIDYDKNGDVARINLYDFSFADFRDNQKALKSFSKNSEVQLVAK</sequence>
<accession>A0A1F5WQG6</accession>
<evidence type="ECO:0000313" key="2">
    <source>
        <dbReference type="Proteomes" id="UP000177723"/>
    </source>
</evidence>
<dbReference type="Pfam" id="PF10049">
    <property type="entry name" value="DUF2283"/>
    <property type="match status" value="1"/>
</dbReference>
<dbReference type="EMBL" id="MFHT01000017">
    <property type="protein sequence ID" value="OGF77501.1"/>
    <property type="molecule type" value="Genomic_DNA"/>
</dbReference>
<evidence type="ECO:0008006" key="3">
    <source>
        <dbReference type="Google" id="ProtNLM"/>
    </source>
</evidence>
<organism evidence="1 2">
    <name type="scientific">Candidatus Giovannonibacteria bacterium RIFCSPHIGHO2_12_FULL_43_15</name>
    <dbReference type="NCBI Taxonomy" id="1798341"/>
    <lineage>
        <taxon>Bacteria</taxon>
        <taxon>Candidatus Giovannoniibacteriota</taxon>
    </lineage>
</organism>
<dbReference type="Proteomes" id="UP000177723">
    <property type="component" value="Unassembled WGS sequence"/>
</dbReference>
<dbReference type="InterPro" id="IPR019270">
    <property type="entry name" value="DUF2283"/>
</dbReference>
<comment type="caution">
    <text evidence="1">The sequence shown here is derived from an EMBL/GenBank/DDBJ whole genome shotgun (WGS) entry which is preliminary data.</text>
</comment>
<reference evidence="1 2" key="1">
    <citation type="journal article" date="2016" name="Nat. Commun.">
        <title>Thousands of microbial genomes shed light on interconnected biogeochemical processes in an aquifer system.</title>
        <authorList>
            <person name="Anantharaman K."/>
            <person name="Brown C.T."/>
            <person name="Hug L.A."/>
            <person name="Sharon I."/>
            <person name="Castelle C.J."/>
            <person name="Probst A.J."/>
            <person name="Thomas B.C."/>
            <person name="Singh A."/>
            <person name="Wilkins M.J."/>
            <person name="Karaoz U."/>
            <person name="Brodie E.L."/>
            <person name="Williams K.H."/>
            <person name="Hubbard S.S."/>
            <person name="Banfield J.F."/>
        </authorList>
    </citation>
    <scope>NUCLEOTIDE SEQUENCE [LARGE SCALE GENOMIC DNA]</scope>
</reference>